<dbReference type="EMBL" id="CM047906">
    <property type="protein sequence ID" value="KAJ0086185.1"/>
    <property type="molecule type" value="Genomic_DNA"/>
</dbReference>
<sequence length="563" mass="64063">MLILIHYNHYVLLQHGSDVKLLDQLNHSDGPEREHCQSLVEIPLSIQYLNNLRILNLSHCESLRTFPSNINFRTLITLNVSHCCNLKMFPQVSGNIKKLNLIGTAIDEVPSSIECLSELDTLRLWKCGRLTSISKSIFKLKSLRMLSLWRYRIPKSQLSSFLTCWKEFKSLCLRFCNIKEIPEALFCLSSLERLDLSGNIFENLPTSIKKLFQLRCLRLICCKKLQSIPELPQALERLNASNSRQLQSIALPPSNLEGLDEAELEIIPERLCSSSGRPIAVRFTNCLNLNQNANNFLTNSQQRIQSMATVARLCYAKVTPSFYSSFFFSCALYHIMIDFILQDFDEIHEISLSLPGSEIPGWFSHQSSRSSIIIQLPQHWSNRKLIGFAISAVLAFETSNHGAVLVEVNCRCNYGIIGKFCWRCFVWYPRSNHIVLGYTPCIDLKGDCTIATFEFSLLLDKKKVSPEAGLRLKCCGVHPLYVQPNMTSTEYLGKTTTADNEDLMRLHDENTCGSESGIENGTSKEVEVEPNADTYCYLRAGYLFLFLIVLFGCWSLLMVIYLL</sequence>
<accession>A0ACC1AGN8</accession>
<dbReference type="Proteomes" id="UP001164250">
    <property type="component" value="Chromosome 10"/>
</dbReference>
<evidence type="ECO:0000313" key="2">
    <source>
        <dbReference type="Proteomes" id="UP001164250"/>
    </source>
</evidence>
<comment type="caution">
    <text evidence="1">The sequence shown here is derived from an EMBL/GenBank/DDBJ whole genome shotgun (WGS) entry which is preliminary data.</text>
</comment>
<evidence type="ECO:0000313" key="1">
    <source>
        <dbReference type="EMBL" id="KAJ0086185.1"/>
    </source>
</evidence>
<gene>
    <name evidence="1" type="ORF">Patl1_07444</name>
</gene>
<reference evidence="2" key="1">
    <citation type="journal article" date="2023" name="G3 (Bethesda)">
        <title>Genome assembly and association tests identify interacting loci associated with vigor, precocity, and sex in interspecific pistachio rootstocks.</title>
        <authorList>
            <person name="Palmer W."/>
            <person name="Jacygrad E."/>
            <person name="Sagayaradj S."/>
            <person name="Cavanaugh K."/>
            <person name="Han R."/>
            <person name="Bertier L."/>
            <person name="Beede B."/>
            <person name="Kafkas S."/>
            <person name="Golino D."/>
            <person name="Preece J."/>
            <person name="Michelmore R."/>
        </authorList>
    </citation>
    <scope>NUCLEOTIDE SEQUENCE [LARGE SCALE GENOMIC DNA]</scope>
</reference>
<organism evidence="1 2">
    <name type="scientific">Pistacia atlantica</name>
    <dbReference type="NCBI Taxonomy" id="434234"/>
    <lineage>
        <taxon>Eukaryota</taxon>
        <taxon>Viridiplantae</taxon>
        <taxon>Streptophyta</taxon>
        <taxon>Embryophyta</taxon>
        <taxon>Tracheophyta</taxon>
        <taxon>Spermatophyta</taxon>
        <taxon>Magnoliopsida</taxon>
        <taxon>eudicotyledons</taxon>
        <taxon>Gunneridae</taxon>
        <taxon>Pentapetalae</taxon>
        <taxon>rosids</taxon>
        <taxon>malvids</taxon>
        <taxon>Sapindales</taxon>
        <taxon>Anacardiaceae</taxon>
        <taxon>Pistacia</taxon>
    </lineage>
</organism>
<protein>
    <submittedName>
        <fullName evidence="1">Uncharacterized protein</fullName>
    </submittedName>
</protein>
<name>A0ACC1AGN8_9ROSI</name>
<keyword evidence="2" id="KW-1185">Reference proteome</keyword>
<proteinExistence type="predicted"/>